<sequence>MMWILIIGMGIATLLPRIIPVFIVDRLSMPAWLDKWLSAIPYAALGALIFPGVLTVYPDRPHIGFLGAITAVLLSSLGLNIFLILFGSIGVVFGLSFL</sequence>
<dbReference type="RefSeq" id="WP_205187320.1">
    <property type="nucleotide sequence ID" value="NZ_JAFBFC010000004.1"/>
</dbReference>
<dbReference type="InterPro" id="IPR008407">
    <property type="entry name" value="Brnchd-chn_aa_trnsp_AzlD"/>
</dbReference>
<comment type="caution">
    <text evidence="2">The sequence shown here is derived from an EMBL/GenBank/DDBJ whole genome shotgun (WGS) entry which is preliminary data.</text>
</comment>
<evidence type="ECO:0000313" key="3">
    <source>
        <dbReference type="Proteomes" id="UP000809829"/>
    </source>
</evidence>
<evidence type="ECO:0000256" key="1">
    <source>
        <dbReference type="SAM" id="Phobius"/>
    </source>
</evidence>
<keyword evidence="3" id="KW-1185">Reference proteome</keyword>
<accession>A0ABS2QXH4</accession>
<proteinExistence type="predicted"/>
<keyword evidence="1" id="KW-1133">Transmembrane helix</keyword>
<evidence type="ECO:0000313" key="2">
    <source>
        <dbReference type="EMBL" id="MBM7703441.1"/>
    </source>
</evidence>
<feature type="transmembrane region" description="Helical" evidence="1">
    <location>
        <begin position="64"/>
        <end position="97"/>
    </location>
</feature>
<dbReference type="EMBL" id="JAFBFC010000004">
    <property type="protein sequence ID" value="MBM7703441.1"/>
    <property type="molecule type" value="Genomic_DNA"/>
</dbReference>
<organism evidence="2 3">
    <name type="scientific">Priestia iocasae</name>
    <dbReference type="NCBI Taxonomy" id="2291674"/>
    <lineage>
        <taxon>Bacteria</taxon>
        <taxon>Bacillati</taxon>
        <taxon>Bacillota</taxon>
        <taxon>Bacilli</taxon>
        <taxon>Bacillales</taxon>
        <taxon>Bacillaceae</taxon>
        <taxon>Priestia</taxon>
    </lineage>
</organism>
<reference evidence="2 3" key="1">
    <citation type="submission" date="2021-01" db="EMBL/GenBank/DDBJ databases">
        <title>Genomic Encyclopedia of Type Strains, Phase IV (KMG-IV): sequencing the most valuable type-strain genomes for metagenomic binning, comparative biology and taxonomic classification.</title>
        <authorList>
            <person name="Goeker M."/>
        </authorList>
    </citation>
    <scope>NUCLEOTIDE SEQUENCE [LARGE SCALE GENOMIC DNA]</scope>
    <source>
        <strain evidence="2 3">DSM 104297</strain>
    </source>
</reference>
<keyword evidence="1" id="KW-0472">Membrane</keyword>
<keyword evidence="1" id="KW-0812">Transmembrane</keyword>
<feature type="transmembrane region" description="Helical" evidence="1">
    <location>
        <begin position="36"/>
        <end position="57"/>
    </location>
</feature>
<gene>
    <name evidence="2" type="ORF">JOC83_002290</name>
</gene>
<protein>
    <submittedName>
        <fullName evidence="2">Branched-subunit amino acid transport protein</fullName>
    </submittedName>
</protein>
<dbReference type="Proteomes" id="UP000809829">
    <property type="component" value="Unassembled WGS sequence"/>
</dbReference>
<dbReference type="Pfam" id="PF05437">
    <property type="entry name" value="AzlD"/>
    <property type="match status" value="1"/>
</dbReference>
<name>A0ABS2QXH4_9BACI</name>